<dbReference type="GO" id="GO:0003677">
    <property type="term" value="F:DNA binding"/>
    <property type="evidence" value="ECO:0007669"/>
    <property type="project" value="UniProtKB-KW"/>
</dbReference>
<dbReference type="GO" id="GO:0003700">
    <property type="term" value="F:DNA-binding transcription factor activity"/>
    <property type="evidence" value="ECO:0007669"/>
    <property type="project" value="InterPro"/>
</dbReference>
<dbReference type="PROSITE" id="PS51000">
    <property type="entry name" value="HTH_DEOR_2"/>
    <property type="match status" value="1"/>
</dbReference>
<dbReference type="SUPFAM" id="SSF46785">
    <property type="entry name" value="Winged helix' DNA-binding domain"/>
    <property type="match status" value="1"/>
</dbReference>
<dbReference type="RefSeq" id="WP_196988202.1">
    <property type="nucleotide sequence ID" value="NZ_JADWYS010000001.1"/>
</dbReference>
<evidence type="ECO:0000313" key="6">
    <source>
        <dbReference type="Proteomes" id="UP000651050"/>
    </source>
</evidence>
<gene>
    <name evidence="5" type="ORF">I5803_20705</name>
</gene>
<keyword evidence="6" id="KW-1185">Reference proteome</keyword>
<protein>
    <submittedName>
        <fullName evidence="5">DeoR/GlpR transcriptional regulator</fullName>
    </submittedName>
</protein>
<dbReference type="PROSITE" id="PS00894">
    <property type="entry name" value="HTH_DEOR_1"/>
    <property type="match status" value="1"/>
</dbReference>
<dbReference type="InterPro" id="IPR036388">
    <property type="entry name" value="WH-like_DNA-bd_sf"/>
</dbReference>
<dbReference type="AlphaFoldDB" id="A0A931H8G4"/>
<organism evidence="5 6">
    <name type="scientific">Caenimonas aquaedulcis</name>
    <dbReference type="NCBI Taxonomy" id="2793270"/>
    <lineage>
        <taxon>Bacteria</taxon>
        <taxon>Pseudomonadati</taxon>
        <taxon>Pseudomonadota</taxon>
        <taxon>Betaproteobacteria</taxon>
        <taxon>Burkholderiales</taxon>
        <taxon>Comamonadaceae</taxon>
        <taxon>Caenimonas</taxon>
    </lineage>
</organism>
<evidence type="ECO:0000256" key="2">
    <source>
        <dbReference type="ARBA" id="ARBA00023125"/>
    </source>
</evidence>
<comment type="caution">
    <text evidence="5">The sequence shown here is derived from an EMBL/GenBank/DDBJ whole genome shotgun (WGS) entry which is preliminary data.</text>
</comment>
<dbReference type="InterPro" id="IPR018356">
    <property type="entry name" value="Tscrpt_reg_HTH_DeoR_CS"/>
</dbReference>
<dbReference type="Proteomes" id="UP000651050">
    <property type="component" value="Unassembled WGS sequence"/>
</dbReference>
<sequence>MTTKHPVAERLLPRQRQSFILDVLTESGAASLQQLAERLGASFSTVRRDLDELASRKLVERTHGGAILGTLSKTHVETDDTRAVSGAMKDGKVSIGRIAASRVSEGNSVIFDSSTTVLEAARALVESRLRFTAVTNNIKIADVLSASDHVRLIVPGGTRRTGTNLLSGEPGDTFFSQLHADIALIGAQSASDGMLTDSRLESASSKRLLMKAAKTRLLLIDSWKFGGPGFCNVVPLSDFDEIITDQGLADDEKRELERRKIAVSIDTPSVRTNATRK</sequence>
<dbReference type="SUPFAM" id="SSF100950">
    <property type="entry name" value="NagB/RpiA/CoA transferase-like"/>
    <property type="match status" value="1"/>
</dbReference>
<evidence type="ECO:0000256" key="3">
    <source>
        <dbReference type="ARBA" id="ARBA00023163"/>
    </source>
</evidence>
<dbReference type="SMART" id="SM00420">
    <property type="entry name" value="HTH_DEOR"/>
    <property type="match status" value="1"/>
</dbReference>
<dbReference type="InterPro" id="IPR036390">
    <property type="entry name" value="WH_DNA-bd_sf"/>
</dbReference>
<evidence type="ECO:0000313" key="5">
    <source>
        <dbReference type="EMBL" id="MBG9390463.1"/>
    </source>
</evidence>
<dbReference type="EMBL" id="JADWYS010000001">
    <property type="protein sequence ID" value="MBG9390463.1"/>
    <property type="molecule type" value="Genomic_DNA"/>
</dbReference>
<proteinExistence type="predicted"/>
<dbReference type="PANTHER" id="PTHR30363:SF44">
    <property type="entry name" value="AGA OPERON TRANSCRIPTIONAL REPRESSOR-RELATED"/>
    <property type="match status" value="1"/>
</dbReference>
<feature type="domain" description="HTH deoR-type" evidence="4">
    <location>
        <begin position="13"/>
        <end position="68"/>
    </location>
</feature>
<accession>A0A931H8G4</accession>
<dbReference type="Gene3D" id="1.10.10.10">
    <property type="entry name" value="Winged helix-like DNA-binding domain superfamily/Winged helix DNA-binding domain"/>
    <property type="match status" value="1"/>
</dbReference>
<evidence type="ECO:0000256" key="1">
    <source>
        <dbReference type="ARBA" id="ARBA00023015"/>
    </source>
</evidence>
<dbReference type="InterPro" id="IPR014036">
    <property type="entry name" value="DeoR-like_C"/>
</dbReference>
<dbReference type="Pfam" id="PF08220">
    <property type="entry name" value="HTH_DeoR"/>
    <property type="match status" value="1"/>
</dbReference>
<keyword evidence="1" id="KW-0805">Transcription regulation</keyword>
<dbReference type="InterPro" id="IPR050313">
    <property type="entry name" value="Carb_Metab_HTH_regulators"/>
</dbReference>
<name>A0A931H8G4_9BURK</name>
<evidence type="ECO:0000259" key="4">
    <source>
        <dbReference type="PROSITE" id="PS51000"/>
    </source>
</evidence>
<dbReference type="InterPro" id="IPR001034">
    <property type="entry name" value="DeoR_HTH"/>
</dbReference>
<dbReference type="PANTHER" id="PTHR30363">
    <property type="entry name" value="HTH-TYPE TRANSCRIPTIONAL REGULATOR SRLR-RELATED"/>
    <property type="match status" value="1"/>
</dbReference>
<dbReference type="InterPro" id="IPR037171">
    <property type="entry name" value="NagB/RpiA_transferase-like"/>
</dbReference>
<keyword evidence="2" id="KW-0238">DNA-binding</keyword>
<keyword evidence="3" id="KW-0804">Transcription</keyword>
<reference evidence="5" key="1">
    <citation type="submission" date="2020-11" db="EMBL/GenBank/DDBJ databases">
        <title>Bacterial whole genome sequence for Caenimonas sp. DR4.4.</title>
        <authorList>
            <person name="Le V."/>
            <person name="Ko S.-R."/>
            <person name="Ahn C.-Y."/>
            <person name="Oh H.-M."/>
        </authorList>
    </citation>
    <scope>NUCLEOTIDE SEQUENCE</scope>
    <source>
        <strain evidence="5">DR4.4</strain>
    </source>
</reference>
<dbReference type="PRINTS" id="PR00037">
    <property type="entry name" value="HTHLACR"/>
</dbReference>
<dbReference type="SMART" id="SM01134">
    <property type="entry name" value="DeoRC"/>
    <property type="match status" value="1"/>
</dbReference>
<dbReference type="Pfam" id="PF00455">
    <property type="entry name" value="DeoRC"/>
    <property type="match status" value="1"/>
</dbReference>